<reference evidence="6 7" key="1">
    <citation type="submission" date="2023-01" db="EMBL/GenBank/DDBJ databases">
        <title>Thalassococcus onchidii sp. nov., isolated from a marine invertebrate from the South China Sea.</title>
        <authorList>
            <person name="Xu S."/>
            <person name="Liu Z."/>
            <person name="Xu Y."/>
        </authorList>
    </citation>
    <scope>NUCLEOTIDE SEQUENCE [LARGE SCALE GENOMIC DNA]</scope>
    <source>
        <strain evidence="6 7">KCTC 32084</strain>
    </source>
</reference>
<keyword evidence="2" id="KW-0805">Transcription regulation</keyword>
<evidence type="ECO:0000259" key="5">
    <source>
        <dbReference type="PROSITE" id="PS50931"/>
    </source>
</evidence>
<dbReference type="SUPFAM" id="SSF46785">
    <property type="entry name" value="Winged helix' DNA-binding domain"/>
    <property type="match status" value="2"/>
</dbReference>
<dbReference type="SUPFAM" id="SSF53850">
    <property type="entry name" value="Periplasmic binding protein-like II"/>
    <property type="match status" value="1"/>
</dbReference>
<evidence type="ECO:0000256" key="3">
    <source>
        <dbReference type="ARBA" id="ARBA00023125"/>
    </source>
</evidence>
<dbReference type="InterPro" id="IPR005119">
    <property type="entry name" value="LysR_subst-bd"/>
</dbReference>
<evidence type="ECO:0000256" key="1">
    <source>
        <dbReference type="ARBA" id="ARBA00009437"/>
    </source>
</evidence>
<dbReference type="Gene3D" id="1.10.10.10">
    <property type="entry name" value="Winged helix-like DNA-binding domain superfamily/Winged helix DNA-binding domain"/>
    <property type="match status" value="2"/>
</dbReference>
<evidence type="ECO:0000313" key="7">
    <source>
        <dbReference type="Proteomes" id="UP001210720"/>
    </source>
</evidence>
<protein>
    <submittedName>
        <fullName evidence="6">LysR family transcriptional regulator</fullName>
    </submittedName>
</protein>
<accession>A0ABT4XUN5</accession>
<sequence length="396" mass="43008">MRIFLETARSGSVSEAAKRCHLSQPAATQAISRLEADIGVPLLVRRRQRAALTDVGALFAMRAQKALDHLKNGLQAALGEAGIKSRRGTTFEFSVTASQLRNLIAIVNTGSFTMAAQVLGLSQPTVHRAARSLEAVVGTPFFVALPSGVRLTPAAERFVIGAKLAQAELKQGYEEISNALGHEQGTFVLGSLPLARTTIVPKAVHSMVTGVDGFQIRVVEGRYGELLRSLREGDIDCLIGALRYPEPAENVTQELLFRDALTIVTHPKHPLASKRNLRLEDTLDFPWIAPPIETPAGQYLFETLRIGDREQTPVRIVASSLAILRGVLAEGPYVSVVSGHQIKVDQSQGTITPLDIPLSGHLRDIGLTYRTAWKPTAAQETFIGFLRKFSKIATED</sequence>
<dbReference type="InterPro" id="IPR036388">
    <property type="entry name" value="WH-like_DNA-bd_sf"/>
</dbReference>
<dbReference type="Pfam" id="PF00126">
    <property type="entry name" value="HTH_1"/>
    <property type="match status" value="2"/>
</dbReference>
<dbReference type="Proteomes" id="UP001210720">
    <property type="component" value="Unassembled WGS sequence"/>
</dbReference>
<dbReference type="PRINTS" id="PR00039">
    <property type="entry name" value="HTHLYSR"/>
</dbReference>
<comment type="caution">
    <text evidence="6">The sequence shown here is derived from an EMBL/GenBank/DDBJ whole genome shotgun (WGS) entry which is preliminary data.</text>
</comment>
<evidence type="ECO:0000256" key="4">
    <source>
        <dbReference type="ARBA" id="ARBA00023163"/>
    </source>
</evidence>
<dbReference type="Gene3D" id="3.40.190.10">
    <property type="entry name" value="Periplasmic binding protein-like II"/>
    <property type="match status" value="2"/>
</dbReference>
<proteinExistence type="inferred from homology"/>
<dbReference type="Pfam" id="PF03466">
    <property type="entry name" value="LysR_substrate"/>
    <property type="match status" value="1"/>
</dbReference>
<dbReference type="PANTHER" id="PTHR30126:SF98">
    <property type="entry name" value="HTH-TYPE TRANSCRIPTIONAL ACTIVATOR BAUR"/>
    <property type="match status" value="1"/>
</dbReference>
<keyword evidence="4" id="KW-0804">Transcription</keyword>
<dbReference type="InterPro" id="IPR000847">
    <property type="entry name" value="LysR_HTH_N"/>
</dbReference>
<dbReference type="RefSeq" id="WP_271433038.1">
    <property type="nucleotide sequence ID" value="NZ_JAQIOY010000004.1"/>
</dbReference>
<feature type="domain" description="HTH lysR-type" evidence="5">
    <location>
        <begin position="1"/>
        <end position="53"/>
    </location>
</feature>
<organism evidence="6 7">
    <name type="scientific">Thalassococcus lentus</name>
    <dbReference type="NCBI Taxonomy" id="1210524"/>
    <lineage>
        <taxon>Bacteria</taxon>
        <taxon>Pseudomonadati</taxon>
        <taxon>Pseudomonadota</taxon>
        <taxon>Alphaproteobacteria</taxon>
        <taxon>Rhodobacterales</taxon>
        <taxon>Roseobacteraceae</taxon>
        <taxon>Thalassococcus</taxon>
    </lineage>
</organism>
<keyword evidence="7" id="KW-1185">Reference proteome</keyword>
<gene>
    <name evidence="6" type="ORF">PFY00_13180</name>
</gene>
<dbReference type="EMBL" id="JAQIOY010000004">
    <property type="protein sequence ID" value="MDA7425680.1"/>
    <property type="molecule type" value="Genomic_DNA"/>
</dbReference>
<name>A0ABT4XUN5_9RHOB</name>
<dbReference type="PANTHER" id="PTHR30126">
    <property type="entry name" value="HTH-TYPE TRANSCRIPTIONAL REGULATOR"/>
    <property type="match status" value="1"/>
</dbReference>
<feature type="domain" description="HTH lysR-type" evidence="5">
    <location>
        <begin position="95"/>
        <end position="152"/>
    </location>
</feature>
<evidence type="ECO:0000313" key="6">
    <source>
        <dbReference type="EMBL" id="MDA7425680.1"/>
    </source>
</evidence>
<dbReference type="PROSITE" id="PS50931">
    <property type="entry name" value="HTH_LYSR"/>
    <property type="match status" value="2"/>
</dbReference>
<evidence type="ECO:0000256" key="2">
    <source>
        <dbReference type="ARBA" id="ARBA00023015"/>
    </source>
</evidence>
<keyword evidence="3" id="KW-0238">DNA-binding</keyword>
<dbReference type="InterPro" id="IPR036390">
    <property type="entry name" value="WH_DNA-bd_sf"/>
</dbReference>
<comment type="similarity">
    <text evidence="1">Belongs to the LysR transcriptional regulatory family.</text>
</comment>